<dbReference type="Proteomes" id="UP000324091">
    <property type="component" value="Chromosome 5"/>
</dbReference>
<dbReference type="EMBL" id="RHFK02000018">
    <property type="protein sequence ID" value="TWW61148.1"/>
    <property type="molecule type" value="Genomic_DNA"/>
</dbReference>
<accession>A0A5C6N2X7</accession>
<sequence>MAQINLDVLHPSAQPHPKGLAGKQEEGPETAHIIPDSISNRPTKLDPSGGRVLYQRPGSLRVLRRILLFLFLGLHSSGQRSLPSIFLQLLVFFLPDVAITWDCYIYHNHCLLVFVYHHYVRELNHVVLRQVEGW</sequence>
<name>A0A5C6N2X7_9TELE</name>
<reference evidence="1 2" key="1">
    <citation type="submission" date="2019-04" db="EMBL/GenBank/DDBJ databases">
        <title>Chromosome genome assembly for Takifugu flavidus.</title>
        <authorList>
            <person name="Xiao S."/>
        </authorList>
    </citation>
    <scope>NUCLEOTIDE SEQUENCE [LARGE SCALE GENOMIC DNA]</scope>
    <source>
        <strain evidence="1">HTHZ2018</strain>
        <tissue evidence="1">Muscle</tissue>
    </source>
</reference>
<evidence type="ECO:0000313" key="1">
    <source>
        <dbReference type="EMBL" id="TWW61148.1"/>
    </source>
</evidence>
<proteinExistence type="predicted"/>
<gene>
    <name evidence="1" type="ORF">D4764_05G0012380</name>
</gene>
<evidence type="ECO:0000313" key="2">
    <source>
        <dbReference type="Proteomes" id="UP000324091"/>
    </source>
</evidence>
<organism evidence="1 2">
    <name type="scientific">Takifugu flavidus</name>
    <name type="common">sansaifugu</name>
    <dbReference type="NCBI Taxonomy" id="433684"/>
    <lineage>
        <taxon>Eukaryota</taxon>
        <taxon>Metazoa</taxon>
        <taxon>Chordata</taxon>
        <taxon>Craniata</taxon>
        <taxon>Vertebrata</taxon>
        <taxon>Euteleostomi</taxon>
        <taxon>Actinopterygii</taxon>
        <taxon>Neopterygii</taxon>
        <taxon>Teleostei</taxon>
        <taxon>Neoteleostei</taxon>
        <taxon>Acanthomorphata</taxon>
        <taxon>Eupercaria</taxon>
        <taxon>Tetraodontiformes</taxon>
        <taxon>Tetradontoidea</taxon>
        <taxon>Tetraodontidae</taxon>
        <taxon>Takifugu</taxon>
    </lineage>
</organism>
<keyword evidence="2" id="KW-1185">Reference proteome</keyword>
<protein>
    <submittedName>
        <fullName evidence="1">Uncharacterized protein</fullName>
    </submittedName>
</protein>
<comment type="caution">
    <text evidence="1">The sequence shown here is derived from an EMBL/GenBank/DDBJ whole genome shotgun (WGS) entry which is preliminary data.</text>
</comment>
<dbReference type="AlphaFoldDB" id="A0A5C6N2X7"/>